<dbReference type="Proteomes" id="UP000265643">
    <property type="component" value="Unassembled WGS sequence"/>
</dbReference>
<protein>
    <submittedName>
        <fullName evidence="3">Glycosyl transferase family 2</fullName>
    </submittedName>
</protein>
<dbReference type="SUPFAM" id="SSF53448">
    <property type="entry name" value="Nucleotide-diphospho-sugar transferases"/>
    <property type="match status" value="2"/>
</dbReference>
<evidence type="ECO:0000259" key="2">
    <source>
        <dbReference type="Pfam" id="PF00535"/>
    </source>
</evidence>
<evidence type="ECO:0000313" key="3">
    <source>
        <dbReference type="EMBL" id="GCA66094.1"/>
    </source>
</evidence>
<keyword evidence="1" id="KW-0175">Coiled coil</keyword>
<keyword evidence="3" id="KW-0808">Transferase</keyword>
<gene>
    <name evidence="3" type="ORF">KGMB01110_05300</name>
</gene>
<dbReference type="PANTHER" id="PTHR43179:SF7">
    <property type="entry name" value="RHAMNOSYLTRANSFERASE WBBL"/>
    <property type="match status" value="1"/>
</dbReference>
<sequence length="731" mass="84951">MNLKYRMNGKKNKKTEKDSTISYEIERIEIVKNNMVIQGWAISTEGSKDVRFRVEDSKGESVKIKVTRKTRRDGVESDFGVSEEENCGFKIEFETSEETEYKFYITDGIRKKEISINGDKILKKQKMRDGVSFIRRSLKYMKPEYAKKMADYIRKYGMKNIKQYVKRAVNKTGKPYEEWYEENKVTKEELQKQRVMVFEKQPLISIVVPTYKTPINFLREMIESVISQSYSNWELCIADGSEGDVEVEKELERYHQQDSRIKYKILGKNLGIAGNTNGALELATGEYIGLFDHDDLLTPNALYEVVNALQETDYDILYTDEDKITGDGSKHLDPNFKPDFSIDLFRSNNYITHFFVVKKEIVDKIGGFCSEYDGAQDYDLMFRCIENATQIKHIPMILYHWRVHMNSVAGDPASKMYAYEAGKKAIEDHLKRMKIDATVEHAELLGMYHVKYAIHGDPKVSIIIPNKDHVADLDKCIRSLYQVNSYKNFEIVIIENNSEKKETFQYYKKLKKQHENVKVVIWEKEFNYSAINNFGVKSAEGEYLLFLNNDTEMMTEDALEEMLGCCMREEVGAVGAKLLYADDTVQHAGIVIGFDNYAGHVNMKIGKDEFGYMGRARINCNYSAVTAACMMTKKDLFEQVGGFDEQFVIACNDVDYCLKLRELNKLIVFNAFAEWHHYESKSRGYEDTEEKIERFEKEKKKFQKKWQKVLDEGDPFYNKNFPITEAPFTLG</sequence>
<dbReference type="Gene3D" id="3.90.550.10">
    <property type="entry name" value="Spore Coat Polysaccharide Biosynthesis Protein SpsA, Chain A"/>
    <property type="match status" value="2"/>
</dbReference>
<dbReference type="InterPro" id="IPR001173">
    <property type="entry name" value="Glyco_trans_2-like"/>
</dbReference>
<dbReference type="AlphaFoldDB" id="A0A391NXL0"/>
<evidence type="ECO:0000256" key="1">
    <source>
        <dbReference type="SAM" id="Coils"/>
    </source>
</evidence>
<dbReference type="InterPro" id="IPR029044">
    <property type="entry name" value="Nucleotide-diphossugar_trans"/>
</dbReference>
<proteinExistence type="predicted"/>
<reference evidence="4" key="1">
    <citation type="submission" date="2018-09" db="EMBL/GenBank/DDBJ databases">
        <title>Draft Genome Sequence of Mediterraneibacter sp. KCTC 15684.</title>
        <authorList>
            <person name="Kim J.S."/>
            <person name="Han K.I."/>
            <person name="Suh M.K."/>
            <person name="Lee K.C."/>
            <person name="Eom M.K."/>
            <person name="Lee J.H."/>
            <person name="Park S.H."/>
            <person name="Kang S.W."/>
            <person name="Park J.E."/>
            <person name="Oh B.S."/>
            <person name="Yu S.Y."/>
            <person name="Choi S.H."/>
            <person name="Lee D.H."/>
            <person name="Yoon H."/>
            <person name="Kim B."/>
            <person name="Yang S.J."/>
            <person name="Lee J.S."/>
        </authorList>
    </citation>
    <scope>NUCLEOTIDE SEQUENCE [LARGE SCALE GENOMIC DNA]</scope>
    <source>
        <strain evidence="4">KCTC 15684</strain>
    </source>
</reference>
<dbReference type="PANTHER" id="PTHR43179">
    <property type="entry name" value="RHAMNOSYLTRANSFERASE WBBL"/>
    <property type="match status" value="1"/>
</dbReference>
<dbReference type="EMBL" id="BHGK01000001">
    <property type="protein sequence ID" value="GCA66094.1"/>
    <property type="molecule type" value="Genomic_DNA"/>
</dbReference>
<comment type="caution">
    <text evidence="3">The sequence shown here is derived from an EMBL/GenBank/DDBJ whole genome shotgun (WGS) entry which is preliminary data.</text>
</comment>
<keyword evidence="4" id="KW-1185">Reference proteome</keyword>
<dbReference type="Pfam" id="PF00535">
    <property type="entry name" value="Glycos_transf_2"/>
    <property type="match status" value="2"/>
</dbReference>
<name>A0A391NXL0_9FIRM</name>
<accession>A0A391NXL0</accession>
<feature type="coiled-coil region" evidence="1">
    <location>
        <begin position="678"/>
        <end position="712"/>
    </location>
</feature>
<feature type="domain" description="Glycosyltransferase 2-like" evidence="2">
    <location>
        <begin position="461"/>
        <end position="640"/>
    </location>
</feature>
<organism evidence="3 4">
    <name type="scientific">Mediterraneibacter butyricigenes</name>
    <dbReference type="NCBI Taxonomy" id="2316025"/>
    <lineage>
        <taxon>Bacteria</taxon>
        <taxon>Bacillati</taxon>
        <taxon>Bacillota</taxon>
        <taxon>Clostridia</taxon>
        <taxon>Lachnospirales</taxon>
        <taxon>Lachnospiraceae</taxon>
        <taxon>Mediterraneibacter</taxon>
    </lineage>
</organism>
<dbReference type="RefSeq" id="WP_170141682.1">
    <property type="nucleotide sequence ID" value="NZ_BHGK01000001.1"/>
</dbReference>
<dbReference type="CDD" id="cd04186">
    <property type="entry name" value="GT_2_like_c"/>
    <property type="match status" value="1"/>
</dbReference>
<feature type="domain" description="Glycosyltransferase 2-like" evidence="2">
    <location>
        <begin position="205"/>
        <end position="329"/>
    </location>
</feature>
<evidence type="ECO:0000313" key="4">
    <source>
        <dbReference type="Proteomes" id="UP000265643"/>
    </source>
</evidence>
<dbReference type="CDD" id="cd04184">
    <property type="entry name" value="GT2_RfbC_Mx_like"/>
    <property type="match status" value="1"/>
</dbReference>
<dbReference type="GO" id="GO:0016757">
    <property type="term" value="F:glycosyltransferase activity"/>
    <property type="evidence" value="ECO:0007669"/>
    <property type="project" value="UniProtKB-KW"/>
</dbReference>